<keyword evidence="7" id="KW-0862">Zinc</keyword>
<dbReference type="InterPro" id="IPR051879">
    <property type="entry name" value="C2H2-ZF_Maturation_Protein"/>
</dbReference>
<name>A0A9W8CLH7_9FUNG</name>
<dbReference type="AlphaFoldDB" id="A0A9W8CLH7"/>
<feature type="compositionally biased region" description="Basic and acidic residues" evidence="10">
    <location>
        <begin position="27"/>
        <end position="42"/>
    </location>
</feature>
<dbReference type="InterPro" id="IPR036236">
    <property type="entry name" value="Znf_C2H2_sf"/>
</dbReference>
<dbReference type="GO" id="GO:0003676">
    <property type="term" value="F:nucleic acid binding"/>
    <property type="evidence" value="ECO:0007669"/>
    <property type="project" value="InterPro"/>
</dbReference>
<dbReference type="PROSITE" id="PS00028">
    <property type="entry name" value="ZINC_FINGER_C2H2_1"/>
    <property type="match status" value="1"/>
</dbReference>
<sequence length="155" mass="17783">MTRVRRKRMHCNNKELHRKYKTKRRTKDLDQVQHDLLPENKSRLLNQPEDEDLPGLGQHYCVECARYYTDDRMLTEHRRGREHKRRIRDLKAPAYTQKEAEAAAGLTTDNGRALSSSVVGPQSLLSLKRKNDIEAVAKAAEKAAASSEITAMVTE</sequence>
<dbReference type="GO" id="GO:0042254">
    <property type="term" value="P:ribosome biogenesis"/>
    <property type="evidence" value="ECO:0007669"/>
    <property type="project" value="UniProtKB-KW"/>
</dbReference>
<comment type="subcellular location">
    <subcellularLocation>
        <location evidence="2">Cytoplasm</location>
    </subcellularLocation>
    <subcellularLocation>
        <location evidence="1">Nucleus</location>
    </subcellularLocation>
</comment>
<evidence type="ECO:0000256" key="7">
    <source>
        <dbReference type="ARBA" id="ARBA00022833"/>
    </source>
</evidence>
<dbReference type="EMBL" id="JANBOH010000057">
    <property type="protein sequence ID" value="KAJ1646544.1"/>
    <property type="molecule type" value="Genomic_DNA"/>
</dbReference>
<feature type="domain" description="Matrin-type" evidence="11">
    <location>
        <begin position="59"/>
        <end position="89"/>
    </location>
</feature>
<dbReference type="GO" id="GO:0008270">
    <property type="term" value="F:zinc ion binding"/>
    <property type="evidence" value="ECO:0007669"/>
    <property type="project" value="UniProtKB-KW"/>
</dbReference>
<evidence type="ECO:0000256" key="10">
    <source>
        <dbReference type="SAM" id="MobiDB-lite"/>
    </source>
</evidence>
<keyword evidence="3" id="KW-0963">Cytoplasm</keyword>
<reference evidence="12" key="1">
    <citation type="submission" date="2022-07" db="EMBL/GenBank/DDBJ databases">
        <title>Phylogenomic reconstructions and comparative analyses of Kickxellomycotina fungi.</title>
        <authorList>
            <person name="Reynolds N.K."/>
            <person name="Stajich J.E."/>
            <person name="Barry K."/>
            <person name="Grigoriev I.V."/>
            <person name="Crous P."/>
            <person name="Smith M.E."/>
        </authorList>
    </citation>
    <scope>NUCLEOTIDE SEQUENCE</scope>
    <source>
        <strain evidence="12">NBRC 105413</strain>
    </source>
</reference>
<organism evidence="12 13">
    <name type="scientific">Coemansia asiatica</name>
    <dbReference type="NCBI Taxonomy" id="1052880"/>
    <lineage>
        <taxon>Eukaryota</taxon>
        <taxon>Fungi</taxon>
        <taxon>Fungi incertae sedis</taxon>
        <taxon>Zoopagomycota</taxon>
        <taxon>Kickxellomycotina</taxon>
        <taxon>Kickxellomycetes</taxon>
        <taxon>Kickxellales</taxon>
        <taxon>Kickxellaceae</taxon>
        <taxon>Coemansia</taxon>
    </lineage>
</organism>
<dbReference type="InterPro" id="IPR022755">
    <property type="entry name" value="Znf_C2H2_jaz"/>
</dbReference>
<protein>
    <recommendedName>
        <fullName evidence="11">Matrin-type domain-containing protein</fullName>
    </recommendedName>
</protein>
<keyword evidence="4" id="KW-0690">Ribosome biogenesis</keyword>
<evidence type="ECO:0000256" key="5">
    <source>
        <dbReference type="ARBA" id="ARBA00022723"/>
    </source>
</evidence>
<dbReference type="InterPro" id="IPR013087">
    <property type="entry name" value="Znf_C2H2_type"/>
</dbReference>
<keyword evidence="6" id="KW-0863">Zinc-finger</keyword>
<evidence type="ECO:0000256" key="2">
    <source>
        <dbReference type="ARBA" id="ARBA00004496"/>
    </source>
</evidence>
<gene>
    <name evidence="12" type="ORF">LPJ64_001995</name>
</gene>
<keyword evidence="8" id="KW-0539">Nucleus</keyword>
<dbReference type="Pfam" id="PF12171">
    <property type="entry name" value="zf-C2H2_jaz"/>
    <property type="match status" value="1"/>
</dbReference>
<dbReference type="GO" id="GO:0005634">
    <property type="term" value="C:nucleus"/>
    <property type="evidence" value="ECO:0007669"/>
    <property type="project" value="UniProtKB-SubCell"/>
</dbReference>
<evidence type="ECO:0000313" key="12">
    <source>
        <dbReference type="EMBL" id="KAJ1646544.1"/>
    </source>
</evidence>
<dbReference type="InterPro" id="IPR000690">
    <property type="entry name" value="Matrin/U1-C_Znf_C2H2"/>
</dbReference>
<evidence type="ECO:0000256" key="8">
    <source>
        <dbReference type="ARBA" id="ARBA00023242"/>
    </source>
</evidence>
<evidence type="ECO:0000256" key="9">
    <source>
        <dbReference type="ARBA" id="ARBA00038064"/>
    </source>
</evidence>
<evidence type="ECO:0000256" key="3">
    <source>
        <dbReference type="ARBA" id="ARBA00022490"/>
    </source>
</evidence>
<accession>A0A9W8CLH7</accession>
<feature type="region of interest" description="Disordered" evidence="10">
    <location>
        <begin position="21"/>
        <end position="52"/>
    </location>
</feature>
<dbReference type="PANTHER" id="PTHR46095">
    <property type="entry name" value="ZINC FINGER PROTEIN 593"/>
    <property type="match status" value="1"/>
</dbReference>
<proteinExistence type="inferred from homology"/>
<dbReference type="GO" id="GO:0005737">
    <property type="term" value="C:cytoplasm"/>
    <property type="evidence" value="ECO:0007669"/>
    <property type="project" value="UniProtKB-SubCell"/>
</dbReference>
<evidence type="ECO:0000313" key="13">
    <source>
        <dbReference type="Proteomes" id="UP001145021"/>
    </source>
</evidence>
<evidence type="ECO:0000256" key="4">
    <source>
        <dbReference type="ARBA" id="ARBA00022517"/>
    </source>
</evidence>
<dbReference type="Proteomes" id="UP001145021">
    <property type="component" value="Unassembled WGS sequence"/>
</dbReference>
<dbReference type="GO" id="GO:0043021">
    <property type="term" value="F:ribonucleoprotein complex binding"/>
    <property type="evidence" value="ECO:0007669"/>
    <property type="project" value="UniProtKB-ARBA"/>
</dbReference>
<evidence type="ECO:0000256" key="1">
    <source>
        <dbReference type="ARBA" id="ARBA00004123"/>
    </source>
</evidence>
<dbReference type="Gene3D" id="3.30.160.60">
    <property type="entry name" value="Classic Zinc Finger"/>
    <property type="match status" value="1"/>
</dbReference>
<evidence type="ECO:0000256" key="6">
    <source>
        <dbReference type="ARBA" id="ARBA00022771"/>
    </source>
</evidence>
<keyword evidence="13" id="KW-1185">Reference proteome</keyword>
<keyword evidence="5" id="KW-0479">Metal-binding</keyword>
<evidence type="ECO:0000259" key="11">
    <source>
        <dbReference type="PROSITE" id="PS50171"/>
    </source>
</evidence>
<comment type="caution">
    <text evidence="12">The sequence shown here is derived from an EMBL/GenBank/DDBJ whole genome shotgun (WGS) entry which is preliminary data.</text>
</comment>
<comment type="similarity">
    <text evidence="9">Belongs to the ZNF593/BUD20 C2H2-type zinc-finger protein family.</text>
</comment>
<dbReference type="FunFam" id="3.30.160.60:FF:000299">
    <property type="entry name" value="Zinc finger protein 593"/>
    <property type="match status" value="1"/>
</dbReference>
<dbReference type="PANTHER" id="PTHR46095:SF1">
    <property type="entry name" value="ZINC FINGER PROTEIN 593"/>
    <property type="match status" value="1"/>
</dbReference>
<dbReference type="SUPFAM" id="SSF57667">
    <property type="entry name" value="beta-beta-alpha zinc fingers"/>
    <property type="match status" value="1"/>
</dbReference>
<dbReference type="PROSITE" id="PS50171">
    <property type="entry name" value="ZF_MATRIN"/>
    <property type="match status" value="1"/>
</dbReference>